<evidence type="ECO:0000256" key="6">
    <source>
        <dbReference type="ARBA" id="ARBA00022692"/>
    </source>
</evidence>
<dbReference type="PANTHER" id="PTHR12428:SF65">
    <property type="entry name" value="CYTOCHROME C OXIDASE ASSEMBLY PROTEIN COX18, MITOCHONDRIAL"/>
    <property type="match status" value="1"/>
</dbReference>
<feature type="domain" description="Membrane insertase YidC/Oxa/ALB C-terminal" evidence="14">
    <location>
        <begin position="228"/>
        <end position="410"/>
    </location>
</feature>
<sequence>MTVGGQDLSQLPFEPSQEAISVKGSETATLTWVGRWKNGIVEKRVTILGDRYDLKIDIRLSRELSDQKCGLEWQGGIGRTERHLGDELSHTKVITFMGGEVELWDVSEAKGTTSRPSGEGGWIGIRNKYFLVSFIPEDEGQYGMKISGEQIQEGQKRFDFGLMAESRRGGWIGSLYGGPISYSIFKDDHPELQRAMTWGWEWARWLMEPIGIGILRIFLTIHKLVPNYGLVIILFSVLVKITLNPLTHKSYEATARMQEIQPQMAALREKYANDQQRLNQEVMKLYKEQGVNPLGGCLPVVFQMPILFALFNVFQNAIELRQAPFMGWMTDLSQPDQLSVGGMQVHVLPILMALTMFFQQKMTVKDPKQMMMVYLMPLMMIFFFWSMSSGLVLYWTLFNLLSWAQQVAIQEVQKTRKG</sequence>
<evidence type="ECO:0000313" key="17">
    <source>
        <dbReference type="Proteomes" id="UP000178606"/>
    </source>
</evidence>
<protein>
    <recommendedName>
        <fullName evidence="3 13">Membrane protein insertase YidC</fullName>
    </recommendedName>
    <alternativeName>
        <fullName evidence="12 13">Foldase YidC</fullName>
    </alternativeName>
    <alternativeName>
        <fullName evidence="11 13">Membrane integrase YidC</fullName>
    </alternativeName>
    <alternativeName>
        <fullName evidence="13">Membrane protein YidC</fullName>
    </alternativeName>
</protein>
<evidence type="ECO:0000256" key="8">
    <source>
        <dbReference type="ARBA" id="ARBA00022989"/>
    </source>
</evidence>
<feature type="transmembrane region" description="Helical" evidence="13">
    <location>
        <begin position="370"/>
        <end position="395"/>
    </location>
</feature>
<keyword evidence="7 13" id="KW-0653">Protein transport</keyword>
<comment type="similarity">
    <text evidence="2 13">Belongs to the OXA1/ALB3/YidC family. Type 1 subfamily.</text>
</comment>
<dbReference type="PRINTS" id="PR01900">
    <property type="entry name" value="YIDCPROTEIN"/>
</dbReference>
<evidence type="ECO:0000256" key="7">
    <source>
        <dbReference type="ARBA" id="ARBA00022927"/>
    </source>
</evidence>
<dbReference type="InterPro" id="IPR001708">
    <property type="entry name" value="YidC/ALB3/OXA1/COX18"/>
</dbReference>
<proteinExistence type="inferred from homology"/>
<evidence type="ECO:0000256" key="11">
    <source>
        <dbReference type="ARBA" id="ARBA00033245"/>
    </source>
</evidence>
<dbReference type="GO" id="GO:0032977">
    <property type="term" value="F:membrane insertase activity"/>
    <property type="evidence" value="ECO:0007669"/>
    <property type="project" value="InterPro"/>
</dbReference>
<evidence type="ECO:0000256" key="2">
    <source>
        <dbReference type="ARBA" id="ARBA00010527"/>
    </source>
</evidence>
<gene>
    <name evidence="13" type="primary">yidC</name>
    <name evidence="16" type="ORF">A3F84_23420</name>
</gene>
<keyword evidence="4 13" id="KW-0813">Transport</keyword>
<dbReference type="InterPro" id="IPR028055">
    <property type="entry name" value="YidC/Oxa/ALB_C"/>
</dbReference>
<evidence type="ECO:0000259" key="14">
    <source>
        <dbReference type="Pfam" id="PF02096"/>
    </source>
</evidence>
<dbReference type="AlphaFoldDB" id="A0A1F6CS44"/>
<dbReference type="Pfam" id="PF14849">
    <property type="entry name" value="YidC_periplas"/>
    <property type="match status" value="1"/>
</dbReference>
<evidence type="ECO:0000259" key="15">
    <source>
        <dbReference type="Pfam" id="PF14849"/>
    </source>
</evidence>
<dbReference type="GO" id="GO:0015031">
    <property type="term" value="P:protein transport"/>
    <property type="evidence" value="ECO:0007669"/>
    <property type="project" value="UniProtKB-KW"/>
</dbReference>
<dbReference type="InterPro" id="IPR038221">
    <property type="entry name" value="YidC_periplasmic_sf"/>
</dbReference>
<dbReference type="PANTHER" id="PTHR12428">
    <property type="entry name" value="OXA1"/>
    <property type="match status" value="1"/>
</dbReference>
<evidence type="ECO:0000256" key="12">
    <source>
        <dbReference type="ARBA" id="ARBA00033342"/>
    </source>
</evidence>
<feature type="transmembrane region" description="Helical" evidence="13">
    <location>
        <begin position="228"/>
        <end position="247"/>
    </location>
</feature>
<dbReference type="InterPro" id="IPR019998">
    <property type="entry name" value="Membr_insert_YidC"/>
</dbReference>
<reference evidence="16 17" key="1">
    <citation type="journal article" date="2016" name="Nat. Commun.">
        <title>Thousands of microbial genomes shed light on interconnected biogeochemical processes in an aquifer system.</title>
        <authorList>
            <person name="Anantharaman K."/>
            <person name="Brown C.T."/>
            <person name="Hug L.A."/>
            <person name="Sharon I."/>
            <person name="Castelle C.J."/>
            <person name="Probst A.J."/>
            <person name="Thomas B.C."/>
            <person name="Singh A."/>
            <person name="Wilkins M.J."/>
            <person name="Karaoz U."/>
            <person name="Brodie E.L."/>
            <person name="Williams K.H."/>
            <person name="Hubbard S.S."/>
            <person name="Banfield J.F."/>
        </authorList>
    </citation>
    <scope>NUCLEOTIDE SEQUENCE [LARGE SCALE GENOMIC DNA]</scope>
    <source>
        <strain evidence="17">RIFCSPLOWO2_12_FULL_64_10</strain>
    </source>
</reference>
<organism evidence="16 17">
    <name type="scientific">Handelsmanbacteria sp. (strain RIFCSPLOWO2_12_FULL_64_10)</name>
    <dbReference type="NCBI Taxonomy" id="1817868"/>
    <lineage>
        <taxon>Bacteria</taxon>
        <taxon>Candidatus Handelsmaniibacteriota</taxon>
    </lineage>
</organism>
<accession>A0A1F6CS44</accession>
<evidence type="ECO:0000256" key="1">
    <source>
        <dbReference type="ARBA" id="ARBA00004429"/>
    </source>
</evidence>
<keyword evidence="8 13" id="KW-1133">Transmembrane helix</keyword>
<comment type="caution">
    <text evidence="16">The sequence shown here is derived from an EMBL/GenBank/DDBJ whole genome shotgun (WGS) entry which is preliminary data.</text>
</comment>
<comment type="function">
    <text evidence="13">Required for the insertion and/or proper folding and/or complex formation of integral membrane proteins into the membrane. Involved in integration of membrane proteins that insert both dependently and independently of the Sec translocase complex, as well as at least some lipoproteins. Aids folding of multispanning membrane proteins.</text>
</comment>
<evidence type="ECO:0000256" key="9">
    <source>
        <dbReference type="ARBA" id="ARBA00023136"/>
    </source>
</evidence>
<evidence type="ECO:0000313" key="16">
    <source>
        <dbReference type="EMBL" id="OGG51702.1"/>
    </source>
</evidence>
<comment type="subcellular location">
    <subcellularLocation>
        <location evidence="1">Cell inner membrane</location>
        <topology evidence="1">Multi-pass membrane protein</topology>
    </subcellularLocation>
    <subcellularLocation>
        <location evidence="13">Cell membrane</location>
        <topology evidence="13">Multi-pass membrane protein</topology>
    </subcellularLocation>
</comment>
<keyword evidence="10 13" id="KW-0143">Chaperone</keyword>
<dbReference type="PRINTS" id="PR00701">
    <property type="entry name" value="60KDINNERMP"/>
</dbReference>
<dbReference type="EMBL" id="MFKF01000173">
    <property type="protein sequence ID" value="OGG51702.1"/>
    <property type="molecule type" value="Genomic_DNA"/>
</dbReference>
<dbReference type="InterPro" id="IPR028053">
    <property type="entry name" value="Membr_insert_YidC_N"/>
</dbReference>
<dbReference type="CDD" id="cd20070">
    <property type="entry name" value="5TM_YidC_Alb3"/>
    <property type="match status" value="1"/>
</dbReference>
<dbReference type="GO" id="GO:0005886">
    <property type="term" value="C:plasma membrane"/>
    <property type="evidence" value="ECO:0007669"/>
    <property type="project" value="UniProtKB-SubCell"/>
</dbReference>
<evidence type="ECO:0000256" key="3">
    <source>
        <dbReference type="ARBA" id="ARBA00015325"/>
    </source>
</evidence>
<evidence type="ECO:0000256" key="5">
    <source>
        <dbReference type="ARBA" id="ARBA00022475"/>
    </source>
</evidence>
<keyword evidence="5 13" id="KW-1003">Cell membrane</keyword>
<dbReference type="Gene3D" id="2.70.98.90">
    <property type="match status" value="1"/>
</dbReference>
<comment type="subunit">
    <text evidence="13">Interacts with the Sec translocase complex via SecD. Specifically interacts with transmembrane segments of nascent integral membrane proteins during membrane integration.</text>
</comment>
<evidence type="ECO:0000256" key="13">
    <source>
        <dbReference type="HAMAP-Rule" id="MF_01810"/>
    </source>
</evidence>
<feature type="transmembrane region" description="Helical" evidence="13">
    <location>
        <begin position="338"/>
        <end position="358"/>
    </location>
</feature>
<evidence type="ECO:0000256" key="4">
    <source>
        <dbReference type="ARBA" id="ARBA00022448"/>
    </source>
</evidence>
<evidence type="ECO:0000256" key="10">
    <source>
        <dbReference type="ARBA" id="ARBA00023186"/>
    </source>
</evidence>
<keyword evidence="9 13" id="KW-0472">Membrane</keyword>
<dbReference type="CDD" id="cd19961">
    <property type="entry name" value="EcYidC-like_peri"/>
    <property type="match status" value="1"/>
</dbReference>
<dbReference type="HAMAP" id="MF_01810">
    <property type="entry name" value="YidC_type1"/>
    <property type="match status" value="1"/>
</dbReference>
<dbReference type="Proteomes" id="UP000178606">
    <property type="component" value="Unassembled WGS sequence"/>
</dbReference>
<dbReference type="NCBIfam" id="TIGR03592">
    <property type="entry name" value="yidC_oxa1_cterm"/>
    <property type="match status" value="1"/>
</dbReference>
<keyword evidence="6 13" id="KW-0812">Transmembrane</keyword>
<name>A0A1F6CS44_HANXR</name>
<dbReference type="GO" id="GO:0051205">
    <property type="term" value="P:protein insertion into membrane"/>
    <property type="evidence" value="ECO:0007669"/>
    <property type="project" value="TreeGrafter"/>
</dbReference>
<feature type="transmembrane region" description="Helical" evidence="13">
    <location>
        <begin position="293"/>
        <end position="318"/>
    </location>
</feature>
<feature type="domain" description="Membrane insertase YidC N-terminal" evidence="15">
    <location>
        <begin position="9"/>
        <end position="210"/>
    </location>
</feature>
<dbReference type="InterPro" id="IPR047196">
    <property type="entry name" value="YidC_ALB_C"/>
</dbReference>
<dbReference type="Pfam" id="PF02096">
    <property type="entry name" value="60KD_IMP"/>
    <property type="match status" value="1"/>
</dbReference>